<dbReference type="Proteomes" id="UP000326570">
    <property type="component" value="Unassembled WGS sequence"/>
</dbReference>
<reference evidence="2 3" key="1">
    <citation type="submission" date="2019-09" db="EMBL/GenBank/DDBJ databases">
        <title>Genome sequence of Adhaeribacter sp. M2.</title>
        <authorList>
            <person name="Srinivasan S."/>
        </authorList>
    </citation>
    <scope>NUCLEOTIDE SEQUENCE [LARGE SCALE GENOMIC DNA]</scope>
    <source>
        <strain evidence="2 3">M2</strain>
    </source>
</reference>
<dbReference type="EMBL" id="VTWT01000001">
    <property type="protein sequence ID" value="KAA9346115.1"/>
    <property type="molecule type" value="Genomic_DNA"/>
</dbReference>
<keyword evidence="3" id="KW-1185">Reference proteome</keyword>
<evidence type="ECO:0000313" key="2">
    <source>
        <dbReference type="EMBL" id="KAA9346115.1"/>
    </source>
</evidence>
<proteinExistence type="predicted"/>
<feature type="signal peptide" evidence="1">
    <location>
        <begin position="1"/>
        <end position="25"/>
    </location>
</feature>
<dbReference type="Pfam" id="PF14121">
    <property type="entry name" value="Porin_10"/>
    <property type="match status" value="1"/>
</dbReference>
<keyword evidence="1" id="KW-0732">Signal</keyword>
<organism evidence="2 3">
    <name type="scientific">Adhaeribacter soli</name>
    <dbReference type="NCBI Taxonomy" id="2607655"/>
    <lineage>
        <taxon>Bacteria</taxon>
        <taxon>Pseudomonadati</taxon>
        <taxon>Bacteroidota</taxon>
        <taxon>Cytophagia</taxon>
        <taxon>Cytophagales</taxon>
        <taxon>Hymenobacteraceae</taxon>
        <taxon>Adhaeribacter</taxon>
    </lineage>
</organism>
<dbReference type="AlphaFoldDB" id="A0A5N1J9X1"/>
<evidence type="ECO:0000313" key="3">
    <source>
        <dbReference type="Proteomes" id="UP000326570"/>
    </source>
</evidence>
<gene>
    <name evidence="2" type="ORF">F0P94_03265</name>
</gene>
<feature type="chain" id="PRO_5024945631" description="Porin" evidence="1">
    <location>
        <begin position="26"/>
        <end position="621"/>
    </location>
</feature>
<dbReference type="InterPro" id="IPR025631">
    <property type="entry name" value="Porin_10"/>
</dbReference>
<comment type="caution">
    <text evidence="2">The sequence shown here is derived from an EMBL/GenBank/DDBJ whole genome shotgun (WGS) entry which is preliminary data.</text>
</comment>
<evidence type="ECO:0000256" key="1">
    <source>
        <dbReference type="SAM" id="SignalP"/>
    </source>
</evidence>
<evidence type="ECO:0008006" key="4">
    <source>
        <dbReference type="Google" id="ProtNLM"/>
    </source>
</evidence>
<sequence>MSVNFKNKAFLLAVFGFGLHLNTQAQITNDTTVQLYSPRTTRVFYEKAFFRGNYEELPVDTSLTNFASSLYWFSDTTFQQTLDNVGLATKPIFPRLPNRIGVRLGRNVYDTYGYYSDELAYFNTRSPYTKLKYIQGSLGEGIFEAEFSRNIKPWWNAGIAYHRVSSNKQIGSTVRRDPQVDNNGVKIYTHLQSTNNRYHLFANYLHMNHQLTESGGVRPEPGDTRGDLFDFQSERTWLTQATARDVRHSFHIGQTYALVGDWVKLFYNFDERKQSNRFDDLSLADKYIGTGREKRLIFYPNEINKDSTQTRNRSIYNEIENTAGITGNQKLFFYSAYLKNRSAKVERLSLNNRRFNQTFVGGEAELKVNEKINTAVRAEYKLTDEYFAQAEVHFLFLGGQYTRMLYAPDLMQQEYFGNHRKWKNNFNNISGDRVAVWLQGKLWKNTGRLELANLSLNNYVFYNQEQLPQQASETQRVSTITLDHKFNLGKLHWDNLAVYANTDAEFIRVPEWMVNSKLYYQGFILKKALYGQIGVEATFRSEYLADAYSPNLQQFYLQDQFRVENYVILDPFLSVDIKTINIFLKLAHANQGLSGPGYFTTPYYPGMRRSFIFGIKWMFFD</sequence>
<accession>A0A5N1J9X1</accession>
<name>A0A5N1J9X1_9BACT</name>
<protein>
    <recommendedName>
        <fullName evidence="4">Porin</fullName>
    </recommendedName>
</protein>